<dbReference type="Proteomes" id="UP000304953">
    <property type="component" value="Unassembled WGS sequence"/>
</dbReference>
<evidence type="ECO:0000313" key="1">
    <source>
        <dbReference type="EMBL" id="TGY97914.1"/>
    </source>
</evidence>
<sequence>MLDSRYVPLFIVGFLLYIGFMIMVGILSTKGKTSGSNFLTGGSNLGFFLIFCTVGATMIGTGSSMGAIGNGFNHGWGGAIYGLGASTGILSMLMFVNIREKNFITMSEEAQYYYGGKKIVRQVMGFMMFVIEIIWLGNHMNGGSKYLAYITGLDDVLCKLITVLAFAVYVFIGGYLAVVVTDAVQFCVIIAGFALIAVRAIPAAGGYAKIAETFDAAGKSGAMGFYGVGSYGLMAAFALVLSTYMGVIGTPTHRTRIYTSADKGTAKKAFLSSGIMLFFWSFVTAVIGMSAFAIATEQGVTLESADYAFSFMATHVLGPVFGLVLMIAGLSATMSSGDSDAISGITILLTDVYPSVTGKKIKEEDYPKYSRIALVVTLAIAFLITLFVNDVITYIQKVVGSLLPGVAVCMFMGRFWKRATWQGGLACIFSGTAFGLLYLLIPSVSGWVDANLGGAAVPATIITLVFGVIVSLVTPADTTPETERVKAVFDARLGE</sequence>
<protein>
    <submittedName>
        <fullName evidence="1">Sodium:solute symporter family protein</fullName>
    </submittedName>
</protein>
<evidence type="ECO:0000313" key="2">
    <source>
        <dbReference type="Proteomes" id="UP000304953"/>
    </source>
</evidence>
<keyword evidence="2" id="KW-1185">Reference proteome</keyword>
<comment type="caution">
    <text evidence="1">The sequence shown here is derived from an EMBL/GenBank/DDBJ whole genome shotgun (WGS) entry which is preliminary data.</text>
</comment>
<reference evidence="1" key="1">
    <citation type="submission" date="2019-04" db="EMBL/GenBank/DDBJ databases">
        <title>Microbes associate with the intestines of laboratory mice.</title>
        <authorList>
            <person name="Navarre W."/>
            <person name="Wong E."/>
            <person name="Huang K."/>
            <person name="Tropini C."/>
            <person name="Ng K."/>
            <person name="Yu B."/>
        </authorList>
    </citation>
    <scope>NUCLEOTIDE SEQUENCE</scope>
    <source>
        <strain evidence="1">NM01_1-7b</strain>
    </source>
</reference>
<gene>
    <name evidence="1" type="ORF">E5329_01970</name>
</gene>
<accession>A0AC61S1S5</accession>
<dbReference type="EMBL" id="SRYA01000003">
    <property type="protein sequence ID" value="TGY97914.1"/>
    <property type="molecule type" value="Genomic_DNA"/>
</dbReference>
<proteinExistence type="predicted"/>
<organism evidence="1 2">
    <name type="scientific">Petralouisia muris</name>
    <dbReference type="NCBI Taxonomy" id="3032872"/>
    <lineage>
        <taxon>Bacteria</taxon>
        <taxon>Bacillati</taxon>
        <taxon>Bacillota</taxon>
        <taxon>Clostridia</taxon>
        <taxon>Lachnospirales</taxon>
        <taxon>Lachnospiraceae</taxon>
        <taxon>Petralouisia</taxon>
    </lineage>
</organism>
<name>A0AC61S1S5_9FIRM</name>